<dbReference type="InterPro" id="IPR017920">
    <property type="entry name" value="COMM"/>
</dbReference>
<dbReference type="Pfam" id="PF17921">
    <property type="entry name" value="Integrase_H2C2"/>
    <property type="match status" value="1"/>
</dbReference>
<keyword evidence="1" id="KW-0511">Multifunctional enzyme</keyword>
<evidence type="ECO:0000313" key="6">
    <source>
        <dbReference type="EMBL" id="PFX34790.1"/>
    </source>
</evidence>
<name>A0A2B4T0X2_STYPI</name>
<dbReference type="CDD" id="cd01647">
    <property type="entry name" value="RT_LTR"/>
    <property type="match status" value="1"/>
</dbReference>
<dbReference type="EMBL" id="LSMT01000002">
    <property type="protein sequence ID" value="PFX34790.1"/>
    <property type="molecule type" value="Genomic_DNA"/>
</dbReference>
<evidence type="ECO:0000256" key="2">
    <source>
        <dbReference type="SAM" id="MobiDB-lite"/>
    </source>
</evidence>
<dbReference type="OrthoDB" id="5988675at2759"/>
<evidence type="ECO:0000259" key="4">
    <source>
        <dbReference type="PROSITE" id="PS50994"/>
    </source>
</evidence>
<feature type="domain" description="Reverse transcriptase" evidence="3">
    <location>
        <begin position="216"/>
        <end position="416"/>
    </location>
</feature>
<dbReference type="InterPro" id="IPR036397">
    <property type="entry name" value="RNaseH_sf"/>
</dbReference>
<dbReference type="Gene3D" id="3.30.70.270">
    <property type="match status" value="2"/>
</dbReference>
<dbReference type="Pfam" id="PF00665">
    <property type="entry name" value="rve"/>
    <property type="match status" value="1"/>
</dbReference>
<evidence type="ECO:0000256" key="1">
    <source>
        <dbReference type="ARBA" id="ARBA00023268"/>
    </source>
</evidence>
<dbReference type="GO" id="GO:0015074">
    <property type="term" value="P:DNA integration"/>
    <property type="evidence" value="ECO:0007669"/>
    <property type="project" value="InterPro"/>
</dbReference>
<dbReference type="GO" id="GO:0003824">
    <property type="term" value="F:catalytic activity"/>
    <property type="evidence" value="ECO:0007669"/>
    <property type="project" value="UniProtKB-KW"/>
</dbReference>
<dbReference type="Gene3D" id="3.10.20.370">
    <property type="match status" value="1"/>
</dbReference>
<feature type="compositionally biased region" description="Polar residues" evidence="2">
    <location>
        <begin position="645"/>
        <end position="654"/>
    </location>
</feature>
<accession>A0A2B4T0X2</accession>
<dbReference type="SUPFAM" id="SSF56672">
    <property type="entry name" value="DNA/RNA polymerases"/>
    <property type="match status" value="1"/>
</dbReference>
<dbReference type="FunFam" id="3.10.20.370:FF:000001">
    <property type="entry name" value="Retrovirus-related Pol polyprotein from transposon 17.6-like protein"/>
    <property type="match status" value="1"/>
</dbReference>
<dbReference type="PANTHER" id="PTHR37984">
    <property type="entry name" value="PROTEIN CBG26694"/>
    <property type="match status" value="1"/>
</dbReference>
<keyword evidence="7" id="KW-1185">Reference proteome</keyword>
<dbReference type="Pfam" id="PF00078">
    <property type="entry name" value="RVT_1"/>
    <property type="match status" value="1"/>
</dbReference>
<dbReference type="PANTHER" id="PTHR37984:SF5">
    <property type="entry name" value="PROTEIN NYNRIN-LIKE"/>
    <property type="match status" value="1"/>
</dbReference>
<proteinExistence type="predicted"/>
<dbReference type="GO" id="GO:0003676">
    <property type="term" value="F:nucleic acid binding"/>
    <property type="evidence" value="ECO:0007669"/>
    <property type="project" value="InterPro"/>
</dbReference>
<feature type="domain" description="Integrase catalytic" evidence="4">
    <location>
        <begin position="749"/>
        <end position="907"/>
    </location>
</feature>
<dbReference type="InterPro" id="IPR050951">
    <property type="entry name" value="Retrovirus_Pol_polyprotein"/>
</dbReference>
<feature type="domain" description="COMM" evidence="5">
    <location>
        <begin position="1042"/>
        <end position="1109"/>
    </location>
</feature>
<evidence type="ECO:0000259" key="3">
    <source>
        <dbReference type="PROSITE" id="PS50878"/>
    </source>
</evidence>
<organism evidence="6 7">
    <name type="scientific">Stylophora pistillata</name>
    <name type="common">Smooth cauliflower coral</name>
    <dbReference type="NCBI Taxonomy" id="50429"/>
    <lineage>
        <taxon>Eukaryota</taxon>
        <taxon>Metazoa</taxon>
        <taxon>Cnidaria</taxon>
        <taxon>Anthozoa</taxon>
        <taxon>Hexacorallia</taxon>
        <taxon>Scleractinia</taxon>
        <taxon>Astrocoeniina</taxon>
        <taxon>Pocilloporidae</taxon>
        <taxon>Stylophora</taxon>
    </lineage>
</organism>
<evidence type="ECO:0000313" key="7">
    <source>
        <dbReference type="Proteomes" id="UP000225706"/>
    </source>
</evidence>
<dbReference type="PROSITE" id="PS51269">
    <property type="entry name" value="COMM"/>
    <property type="match status" value="1"/>
</dbReference>
<feature type="region of interest" description="Disordered" evidence="2">
    <location>
        <begin position="634"/>
        <end position="654"/>
    </location>
</feature>
<protein>
    <submittedName>
        <fullName evidence="6">Transposon Ty3-G Gag-Pol polyprotein</fullName>
    </submittedName>
</protein>
<dbReference type="InterPro" id="IPR000477">
    <property type="entry name" value="RT_dom"/>
</dbReference>
<dbReference type="PROSITE" id="PS50994">
    <property type="entry name" value="INTEGRASE"/>
    <property type="match status" value="1"/>
</dbReference>
<dbReference type="Pfam" id="PF17919">
    <property type="entry name" value="RT_RNaseH_2"/>
    <property type="match status" value="1"/>
</dbReference>
<dbReference type="AlphaFoldDB" id="A0A2B4T0X2"/>
<dbReference type="Proteomes" id="UP000225706">
    <property type="component" value="Unassembled WGS sequence"/>
</dbReference>
<dbReference type="Gene3D" id="3.30.420.10">
    <property type="entry name" value="Ribonuclease H-like superfamily/Ribonuclease H"/>
    <property type="match status" value="1"/>
</dbReference>
<dbReference type="InterPro" id="IPR012337">
    <property type="entry name" value="RNaseH-like_sf"/>
</dbReference>
<dbReference type="CDD" id="cd09274">
    <property type="entry name" value="RNase_HI_RT_Ty3"/>
    <property type="match status" value="1"/>
</dbReference>
<dbReference type="STRING" id="50429.A0A2B4T0X2"/>
<dbReference type="InterPro" id="IPR043502">
    <property type="entry name" value="DNA/RNA_pol_sf"/>
</dbReference>
<dbReference type="PROSITE" id="PS50878">
    <property type="entry name" value="RT_POL"/>
    <property type="match status" value="1"/>
</dbReference>
<comment type="caution">
    <text evidence="6">The sequence shown here is derived from an EMBL/GenBank/DDBJ whole genome shotgun (WGS) entry which is preliminary data.</text>
</comment>
<dbReference type="FunFam" id="3.30.420.10:FF:000032">
    <property type="entry name" value="Retrovirus-related Pol polyprotein from transposon 297-like Protein"/>
    <property type="match status" value="1"/>
</dbReference>
<gene>
    <name evidence="6" type="primary">TY3B-G</name>
    <name evidence="6" type="ORF">AWC38_SpisGene377</name>
</gene>
<sequence>MAQNFASAISKTIMDCLSGSSTTPQAQGPSLVGGLIASPTTSLNQEAKRKAAYHNAKPQLLKQQLLVIELADEKSRPLVTIQPDQKVLLVCQVKGVNLEGIHGILEPLDRFFERFPIVVPSSLSSVNNGSVPVRFYNYSGRPVTIHKDTNVGEFCPVVEKGQAISTECSYRVETAFPDSNKRRLNCNTVSVEAELSWDAVEEIKKLFPIDNDQLTEDQKLSVWKILAKHSKVVSRGPHDIGHCTKAQLRINTGSAPPSRLPLRRFSPEQDKLNNITIKEHYPIPKVEDMIDSLAGAKFLSTLDFISAYHAFEIHPNDREKTAFSTKQGHWQWKRVPFGLCNAAPFFVRQIASMLTGMTWEELLAFFDDVLLFSPTFAKHCESLDRALSLIEEAGLKVKPEKCRILPKRVPFVGHILSVQGVSTDPEKVGYYPKFIPDFATLAHPLFQLEEKGCQFMWSITCQKYFDGLKQALCAAPVLAFPQFDLPFVLDTDASTTGVVAILSQVQDGEERPVAYAAMALTKSQRKWPPTKLEMYALVFRTESFYPYLINRQFVARLDHQLLVWLQSFKHPKPQEAQCVEYLQQFDMKIEHRLGRLHANADGLSRRPWPEDPLVEELEETNVSSAPLIVETTTHVDESTPPEGMQSESRQTPLPWSNEHFRTEQSKDKHLRAVRQWLEAGRRLPKQEMEGANRHMWSLWIRKTTDNVWKRFYWFGHTVDIKLYCQTCRTCGSRNGPIPRPRAPMQSIRTGGYPLERIQIDILGPLPETNRGNKFVAVVVDMYTKWPEAYALPDQEAETVAHTVMNDFICRFGCPRGVLSDQGHTFESRTFRGLCSMIGSIRQRTTPYHPQCDGGAERLIHTVTNIIAKIAEEQKQWDQHLPKVLLALRASTHETTGFSPSMLMFGRELRLPIDAMRGEPQSEQSPDYLSFVKKQREILKEVQERVEKNVAANLHHQKDVYDARCKRRSRPYSKGDLVWLEEKAVPRPVELQPTMRDTKEVGDLSMDLNVGEHAEVQALVNLWTANGKSVAEKLKQRSIAPKQLSDVNWRLNLQVAQSSMTKMKVPNAMFELNLSSGSQCSEEPVHLEFTHGELYAFYNQNIRSKFTQPT</sequence>
<dbReference type="Gene3D" id="3.10.10.10">
    <property type="entry name" value="HIV Type 1 Reverse Transcriptase, subunit A, domain 1"/>
    <property type="match status" value="1"/>
</dbReference>
<dbReference type="InterPro" id="IPR043128">
    <property type="entry name" value="Rev_trsase/Diguanyl_cyclase"/>
</dbReference>
<dbReference type="InterPro" id="IPR001584">
    <property type="entry name" value="Integrase_cat-core"/>
</dbReference>
<dbReference type="SUPFAM" id="SSF53098">
    <property type="entry name" value="Ribonuclease H-like"/>
    <property type="match status" value="1"/>
</dbReference>
<dbReference type="InterPro" id="IPR041588">
    <property type="entry name" value="Integrase_H2C2"/>
</dbReference>
<evidence type="ECO:0000259" key="5">
    <source>
        <dbReference type="PROSITE" id="PS51269"/>
    </source>
</evidence>
<dbReference type="Pfam" id="PF07258">
    <property type="entry name" value="COMM_domain"/>
    <property type="match status" value="1"/>
</dbReference>
<reference evidence="7" key="1">
    <citation type="journal article" date="2017" name="bioRxiv">
        <title>Comparative analysis of the genomes of Stylophora pistillata and Acropora digitifera provides evidence for extensive differences between species of corals.</title>
        <authorList>
            <person name="Voolstra C.R."/>
            <person name="Li Y."/>
            <person name="Liew Y.J."/>
            <person name="Baumgarten S."/>
            <person name="Zoccola D."/>
            <person name="Flot J.-F."/>
            <person name="Tambutte S."/>
            <person name="Allemand D."/>
            <person name="Aranda M."/>
        </authorList>
    </citation>
    <scope>NUCLEOTIDE SEQUENCE [LARGE SCALE GENOMIC DNA]</scope>
</reference>
<dbReference type="InterPro" id="IPR041577">
    <property type="entry name" value="RT_RNaseH_2"/>
</dbReference>